<proteinExistence type="predicted"/>
<reference evidence="1 2" key="1">
    <citation type="submission" date="2022-06" db="EMBL/GenBank/DDBJ databases">
        <title>Runella sp. S5 genome sequencing.</title>
        <authorList>
            <person name="Park S."/>
        </authorList>
    </citation>
    <scope>NUCLEOTIDE SEQUENCE [LARGE SCALE GENOMIC DNA]</scope>
    <source>
        <strain evidence="1 2">S5</strain>
    </source>
</reference>
<dbReference type="Pfam" id="PF14054">
    <property type="entry name" value="DUF4249"/>
    <property type="match status" value="1"/>
</dbReference>
<name>A0ABT1FVF3_9BACT</name>
<comment type="caution">
    <text evidence="1">The sequence shown here is derived from an EMBL/GenBank/DDBJ whole genome shotgun (WGS) entry which is preliminary data.</text>
</comment>
<evidence type="ECO:0000313" key="1">
    <source>
        <dbReference type="EMBL" id="MCP1385754.1"/>
    </source>
</evidence>
<dbReference type="RefSeq" id="WP_253532280.1">
    <property type="nucleotide sequence ID" value="NZ_JAMZEL010000015.1"/>
</dbReference>
<dbReference type="EMBL" id="JAMZEL010000015">
    <property type="protein sequence ID" value="MCP1385754.1"/>
    <property type="molecule type" value="Genomic_DNA"/>
</dbReference>
<sequence length="321" mass="35324">MNAIFEMSKAGAIIIALLFLQGCVKTVDLPDNVFKKQVVAVGTPNPDSVLSVRLTYSLRPDTAAVYQGITNAEVSFMEDGVVLGKVSNAPKGVYSFNKRPVAGKRYAIRVNVPGFDEIYAEDSIPQAPRVISSKFASNPNNPNSSPDFELRITNYAFTQTPIWFGIYSTRKVRGVKPGSPTGEVTPDIFYEYISTANLGLLSNSQYLDRFNSFFDGLSGKYSFGDPARVDPVSTTFDPNPVIRYTIVNQIKKEDQVFTYSFAASAGYDRYLKSSIMAYQNRLLDASGALNNPFAEPTPVYSNIKNGLGIWGAYNAKRTVLQ</sequence>
<accession>A0ABT1FVF3</accession>
<evidence type="ECO:0000313" key="2">
    <source>
        <dbReference type="Proteomes" id="UP001204772"/>
    </source>
</evidence>
<organism evidence="1 2">
    <name type="scientific">Runella salmonicolor</name>
    <dbReference type="NCBI Taxonomy" id="2950278"/>
    <lineage>
        <taxon>Bacteria</taxon>
        <taxon>Pseudomonadati</taxon>
        <taxon>Bacteroidota</taxon>
        <taxon>Cytophagia</taxon>
        <taxon>Cytophagales</taxon>
        <taxon>Spirosomataceae</taxon>
        <taxon>Runella</taxon>
    </lineage>
</organism>
<keyword evidence="2" id="KW-1185">Reference proteome</keyword>
<dbReference type="Proteomes" id="UP001204772">
    <property type="component" value="Unassembled WGS sequence"/>
</dbReference>
<gene>
    <name evidence="1" type="ORF">NCI00_25165</name>
</gene>
<dbReference type="InterPro" id="IPR025345">
    <property type="entry name" value="DUF4249"/>
</dbReference>
<protein>
    <submittedName>
        <fullName evidence="1">DUF4249 domain-containing protein</fullName>
    </submittedName>
</protein>